<evidence type="ECO:0000313" key="3">
    <source>
        <dbReference type="Proteomes" id="UP001369086"/>
    </source>
</evidence>
<evidence type="ECO:0000313" key="2">
    <source>
        <dbReference type="EMBL" id="KAK6481819.1"/>
    </source>
</evidence>
<name>A0ABR0ZAW0_HUSHU</name>
<organism evidence="2 3">
    <name type="scientific">Huso huso</name>
    <name type="common">Beluga</name>
    <name type="synonym">Acipenser huso</name>
    <dbReference type="NCBI Taxonomy" id="61971"/>
    <lineage>
        <taxon>Eukaryota</taxon>
        <taxon>Metazoa</taxon>
        <taxon>Chordata</taxon>
        <taxon>Craniata</taxon>
        <taxon>Vertebrata</taxon>
        <taxon>Euteleostomi</taxon>
        <taxon>Actinopterygii</taxon>
        <taxon>Chondrostei</taxon>
        <taxon>Acipenseriformes</taxon>
        <taxon>Acipenseridae</taxon>
        <taxon>Huso</taxon>
    </lineage>
</organism>
<protein>
    <submittedName>
        <fullName evidence="2">Uncharacterized protein</fullName>
    </submittedName>
</protein>
<dbReference type="Proteomes" id="UP001369086">
    <property type="component" value="Unassembled WGS sequence"/>
</dbReference>
<feature type="region of interest" description="Disordered" evidence="1">
    <location>
        <begin position="107"/>
        <end position="130"/>
    </location>
</feature>
<evidence type="ECO:0000256" key="1">
    <source>
        <dbReference type="SAM" id="MobiDB-lite"/>
    </source>
</evidence>
<keyword evidence="3" id="KW-1185">Reference proteome</keyword>
<gene>
    <name evidence="2" type="ORF">HHUSO_G16317</name>
</gene>
<proteinExistence type="predicted"/>
<dbReference type="EMBL" id="JAHFZB010000014">
    <property type="protein sequence ID" value="KAK6481819.1"/>
    <property type="molecule type" value="Genomic_DNA"/>
</dbReference>
<sequence>MVFGASMPAERDPAEVMVPVGQGSKVDTVRTAKGQEMTRIRDLPHHLRFSDKPKPVNYRGSRPMHQSTLKLWGPPSQTDYTTTQQHYFSGRSWGGCQLPTVPRQALCASQHHSDHHLGTPNAGPPNTWPVQSHSREAFGPKEVTPHNVLHSATVKNSHHNQTGSSVREVINPTGTQEKYCTTYWGVHCSRPTRPGSSSTTGCPTPWHNYNIITGEDQPFAPKRKYKRQSGDRVLWQARRWETDCHSLRLC</sequence>
<comment type="caution">
    <text evidence="2">The sequence shown here is derived from an EMBL/GenBank/DDBJ whole genome shotgun (WGS) entry which is preliminary data.</text>
</comment>
<reference evidence="2 3" key="1">
    <citation type="submission" date="2021-05" db="EMBL/GenBank/DDBJ databases">
        <authorList>
            <person name="Zahm M."/>
            <person name="Klopp C."/>
            <person name="Cabau C."/>
            <person name="Kuhl H."/>
            <person name="Suciu R."/>
            <person name="Ciorpac M."/>
            <person name="Holostenco D."/>
            <person name="Gessner J."/>
            <person name="Wuertz S."/>
            <person name="Hohne C."/>
            <person name="Stock M."/>
            <person name="Gislard M."/>
            <person name="Lluch J."/>
            <person name="Milhes M."/>
            <person name="Lampietro C."/>
            <person name="Lopez Roques C."/>
            <person name="Donnadieu C."/>
            <person name="Du K."/>
            <person name="Schartl M."/>
            <person name="Guiguen Y."/>
        </authorList>
    </citation>
    <scope>NUCLEOTIDE SEQUENCE [LARGE SCALE GENOMIC DNA]</scope>
    <source>
        <strain evidence="2">Hh-F2</strain>
        <tissue evidence="2">Blood</tissue>
    </source>
</reference>
<accession>A0ABR0ZAW0</accession>